<dbReference type="SUPFAM" id="SSF51182">
    <property type="entry name" value="RmlC-like cupins"/>
    <property type="match status" value="1"/>
</dbReference>
<keyword evidence="1" id="KW-0805">Transcription regulation</keyword>
<dbReference type="CDD" id="cd06124">
    <property type="entry name" value="cupin_NimR-like_N"/>
    <property type="match status" value="1"/>
</dbReference>
<evidence type="ECO:0000259" key="4">
    <source>
        <dbReference type="PROSITE" id="PS01124"/>
    </source>
</evidence>
<proteinExistence type="predicted"/>
<dbReference type="PANTHER" id="PTHR11019">
    <property type="entry name" value="HTH-TYPE TRANSCRIPTIONAL REGULATOR NIMR"/>
    <property type="match status" value="1"/>
</dbReference>
<comment type="caution">
    <text evidence="5">The sequence shown here is derived from an EMBL/GenBank/DDBJ whole genome shotgun (WGS) entry which is preliminary data.</text>
</comment>
<reference evidence="6" key="1">
    <citation type="journal article" date="2019" name="Int. J. Syst. Evol. Microbiol.">
        <title>The Global Catalogue of Microorganisms (GCM) 10K type strain sequencing project: providing services to taxonomists for standard genome sequencing and annotation.</title>
        <authorList>
            <consortium name="The Broad Institute Genomics Platform"/>
            <consortium name="The Broad Institute Genome Sequencing Center for Infectious Disease"/>
            <person name="Wu L."/>
            <person name="Ma J."/>
        </authorList>
    </citation>
    <scope>NUCLEOTIDE SEQUENCE [LARGE SCALE GENOMIC DNA]</scope>
    <source>
        <strain evidence="6">JCM 16373</strain>
    </source>
</reference>
<dbReference type="InterPro" id="IPR009057">
    <property type="entry name" value="Homeodomain-like_sf"/>
</dbReference>
<dbReference type="InterPro" id="IPR003313">
    <property type="entry name" value="AraC-bd"/>
</dbReference>
<dbReference type="PANTHER" id="PTHR11019:SF159">
    <property type="entry name" value="TRANSCRIPTIONAL REGULATOR-RELATED"/>
    <property type="match status" value="1"/>
</dbReference>
<keyword evidence="6" id="KW-1185">Reference proteome</keyword>
<dbReference type="Pfam" id="PF02311">
    <property type="entry name" value="AraC_binding"/>
    <property type="match status" value="1"/>
</dbReference>
<dbReference type="PROSITE" id="PS01124">
    <property type="entry name" value="HTH_ARAC_FAMILY_2"/>
    <property type="match status" value="1"/>
</dbReference>
<dbReference type="RefSeq" id="WP_344570147.1">
    <property type="nucleotide sequence ID" value="NZ_BAAARJ010000024.1"/>
</dbReference>
<evidence type="ECO:0000256" key="1">
    <source>
        <dbReference type="ARBA" id="ARBA00023015"/>
    </source>
</evidence>
<name>A0ABN3QTY0_9ACTN</name>
<organism evidence="5 6">
    <name type="scientific">Streptomyces axinellae</name>
    <dbReference type="NCBI Taxonomy" id="552788"/>
    <lineage>
        <taxon>Bacteria</taxon>
        <taxon>Bacillati</taxon>
        <taxon>Actinomycetota</taxon>
        <taxon>Actinomycetes</taxon>
        <taxon>Kitasatosporales</taxon>
        <taxon>Streptomycetaceae</taxon>
        <taxon>Streptomyces</taxon>
    </lineage>
</organism>
<gene>
    <name evidence="5" type="ORF">GCM10009863_59420</name>
</gene>
<dbReference type="InterPro" id="IPR018060">
    <property type="entry name" value="HTH_AraC"/>
</dbReference>
<dbReference type="InterPro" id="IPR011051">
    <property type="entry name" value="RmlC_Cupin_sf"/>
</dbReference>
<dbReference type="EMBL" id="BAAARJ010000024">
    <property type="protein sequence ID" value="GAA2635154.1"/>
    <property type="molecule type" value="Genomic_DNA"/>
</dbReference>
<dbReference type="Proteomes" id="UP001501447">
    <property type="component" value="Unassembled WGS sequence"/>
</dbReference>
<dbReference type="InterPro" id="IPR014710">
    <property type="entry name" value="RmlC-like_jellyroll"/>
</dbReference>
<evidence type="ECO:0000313" key="6">
    <source>
        <dbReference type="Proteomes" id="UP001501447"/>
    </source>
</evidence>
<accession>A0ABN3QTY0</accession>
<evidence type="ECO:0000256" key="2">
    <source>
        <dbReference type="ARBA" id="ARBA00023125"/>
    </source>
</evidence>
<dbReference type="SMART" id="SM00342">
    <property type="entry name" value="HTH_ARAC"/>
    <property type="match status" value="1"/>
</dbReference>
<keyword evidence="2" id="KW-0238">DNA-binding</keyword>
<keyword evidence="3" id="KW-0804">Transcription</keyword>
<sequence>MYGKSENRDDYQDVPRPVAAMARNLPDGHHIPAHRHRRAQLIYGTSGAITVVTGHGTWVVPATRGAWLPAGLTHAMTCAGAVAMRTLYIEPAAAGHLPAHPAVVSVPPLLRELIDEATRLPVEYDTEGRDGKVMELLLSDLTPHPVPALHLPTPEDPQLAGLCAAIRHEPATRWTATRAAARAHMSTRSLQRRFPEATGMSLAHWVRQARLVHAVTLLARGEPVTAVAGAVGYATPSAFTAMFRHALGATPTGYFTGAPERPATPESRTGP</sequence>
<dbReference type="Gene3D" id="2.60.120.10">
    <property type="entry name" value="Jelly Rolls"/>
    <property type="match status" value="1"/>
</dbReference>
<evidence type="ECO:0000313" key="5">
    <source>
        <dbReference type="EMBL" id="GAA2635154.1"/>
    </source>
</evidence>
<dbReference type="SUPFAM" id="SSF46689">
    <property type="entry name" value="Homeodomain-like"/>
    <property type="match status" value="1"/>
</dbReference>
<dbReference type="Gene3D" id="1.10.10.60">
    <property type="entry name" value="Homeodomain-like"/>
    <property type="match status" value="1"/>
</dbReference>
<dbReference type="Pfam" id="PF12833">
    <property type="entry name" value="HTH_18"/>
    <property type="match status" value="1"/>
</dbReference>
<evidence type="ECO:0000256" key="3">
    <source>
        <dbReference type="ARBA" id="ARBA00023163"/>
    </source>
</evidence>
<feature type="domain" description="HTH araC/xylS-type" evidence="4">
    <location>
        <begin position="160"/>
        <end position="257"/>
    </location>
</feature>
<protein>
    <submittedName>
        <fullName evidence="5">Helix-turn-helix transcriptional regulator</fullName>
    </submittedName>
</protein>